<gene>
    <name evidence="1 2" type="primary">ybeY</name>
    <name evidence="2" type="ORF">KYE46_16825</name>
</gene>
<dbReference type="PANTHER" id="PTHR46986">
    <property type="entry name" value="ENDORIBONUCLEASE YBEY, CHLOROPLASTIC"/>
    <property type="match status" value="1"/>
</dbReference>
<organism evidence="2 3">
    <name type="scientific">Gymnodinialimonas ceratoperidinii</name>
    <dbReference type="NCBI Taxonomy" id="2856823"/>
    <lineage>
        <taxon>Bacteria</taxon>
        <taxon>Pseudomonadati</taxon>
        <taxon>Pseudomonadota</taxon>
        <taxon>Alphaproteobacteria</taxon>
        <taxon>Rhodobacterales</taxon>
        <taxon>Paracoccaceae</taxon>
        <taxon>Gymnodinialimonas</taxon>
    </lineage>
</organism>
<dbReference type="EMBL" id="CP079194">
    <property type="protein sequence ID" value="QXT39560.1"/>
    <property type="molecule type" value="Genomic_DNA"/>
</dbReference>
<dbReference type="GO" id="GO:0008270">
    <property type="term" value="F:zinc ion binding"/>
    <property type="evidence" value="ECO:0007669"/>
    <property type="project" value="UniProtKB-UniRule"/>
</dbReference>
<evidence type="ECO:0000256" key="1">
    <source>
        <dbReference type="HAMAP-Rule" id="MF_00009"/>
    </source>
</evidence>
<feature type="binding site" evidence="1">
    <location>
        <position position="133"/>
    </location>
    <ligand>
        <name>Zn(2+)</name>
        <dbReference type="ChEBI" id="CHEBI:29105"/>
        <note>catalytic</note>
    </ligand>
</feature>
<dbReference type="EC" id="3.1.-.-" evidence="1"/>
<sequence length="165" mass="17594">MEIDLLIENPAWEALDLEALAEAGLEACLVVLNIPSRAFSLSLMACDDARIAELNAAFRSKPTPTNVLSWPGMERAPATPGAMPDLPAPDPDAMPEEIGDIAIAFETCAREAAEGGKPLVDHVQHLLVHGVMHCLGFDHETDADAALMESLESRILASLGVPDPY</sequence>
<proteinExistence type="inferred from homology"/>
<dbReference type="Proteomes" id="UP000825009">
    <property type="component" value="Chromosome"/>
</dbReference>
<dbReference type="PANTHER" id="PTHR46986:SF1">
    <property type="entry name" value="ENDORIBONUCLEASE YBEY, CHLOROPLASTIC"/>
    <property type="match status" value="1"/>
</dbReference>
<reference evidence="2 3" key="1">
    <citation type="submission" date="2021-07" db="EMBL/GenBank/DDBJ databases">
        <title>A novel Jannaschia species isolated from marine dinoflagellate Ceratoperidinium margalefii.</title>
        <authorList>
            <person name="Jiang Y."/>
            <person name="Li Z."/>
        </authorList>
    </citation>
    <scope>NUCLEOTIDE SEQUENCE [LARGE SCALE GENOMIC DNA]</scope>
    <source>
        <strain evidence="2 3">J12C1-MA-4</strain>
    </source>
</reference>
<comment type="subcellular location">
    <subcellularLocation>
        <location evidence="1">Cytoplasm</location>
    </subcellularLocation>
</comment>
<comment type="function">
    <text evidence="1">Single strand-specific metallo-endoribonuclease involved in late-stage 70S ribosome quality control and in maturation of the 3' terminus of the 16S rRNA.</text>
</comment>
<comment type="cofactor">
    <cofactor evidence="1">
        <name>Zn(2+)</name>
        <dbReference type="ChEBI" id="CHEBI:29105"/>
    </cofactor>
    <text evidence="1">Binds 1 zinc ion.</text>
</comment>
<keyword evidence="1" id="KW-0378">Hydrolase</keyword>
<comment type="similarity">
    <text evidence="1">Belongs to the endoribonuclease YbeY family.</text>
</comment>
<keyword evidence="1" id="KW-0862">Zinc</keyword>
<keyword evidence="1" id="KW-0255">Endonuclease</keyword>
<name>A0A8F6TVQ5_9RHOB</name>
<dbReference type="GO" id="GO:0006364">
    <property type="term" value="P:rRNA processing"/>
    <property type="evidence" value="ECO:0007669"/>
    <property type="project" value="UniProtKB-UniRule"/>
</dbReference>
<dbReference type="KEGG" id="gce:KYE46_16825"/>
<dbReference type="HAMAP" id="MF_00009">
    <property type="entry name" value="Endoribonucl_YbeY"/>
    <property type="match status" value="1"/>
</dbReference>
<evidence type="ECO:0000313" key="2">
    <source>
        <dbReference type="EMBL" id="QXT39560.1"/>
    </source>
</evidence>
<dbReference type="GO" id="GO:0005737">
    <property type="term" value="C:cytoplasm"/>
    <property type="evidence" value="ECO:0007669"/>
    <property type="project" value="UniProtKB-SubCell"/>
</dbReference>
<keyword evidence="1" id="KW-0690">Ribosome biogenesis</keyword>
<keyword evidence="1" id="KW-0479">Metal-binding</keyword>
<keyword evidence="1" id="KW-0698">rRNA processing</keyword>
<dbReference type="GO" id="GO:0004521">
    <property type="term" value="F:RNA endonuclease activity"/>
    <property type="evidence" value="ECO:0007669"/>
    <property type="project" value="UniProtKB-UniRule"/>
</dbReference>
<evidence type="ECO:0000313" key="3">
    <source>
        <dbReference type="Proteomes" id="UP000825009"/>
    </source>
</evidence>
<keyword evidence="3" id="KW-1185">Reference proteome</keyword>
<keyword evidence="1" id="KW-0963">Cytoplasm</keyword>
<dbReference type="GO" id="GO:0004222">
    <property type="term" value="F:metalloendopeptidase activity"/>
    <property type="evidence" value="ECO:0007669"/>
    <property type="project" value="InterPro"/>
</dbReference>
<keyword evidence="1" id="KW-0540">Nuclease</keyword>
<accession>A0A8F6TVQ5</accession>
<dbReference type="Pfam" id="PF02130">
    <property type="entry name" value="YbeY"/>
    <property type="match status" value="1"/>
</dbReference>
<protein>
    <recommendedName>
        <fullName evidence="1">Endoribonuclease YbeY</fullName>
        <ecNumber evidence="1">3.1.-.-</ecNumber>
    </recommendedName>
</protein>
<feature type="binding site" evidence="1">
    <location>
        <position position="129"/>
    </location>
    <ligand>
        <name>Zn(2+)</name>
        <dbReference type="ChEBI" id="CHEBI:29105"/>
        <note>catalytic</note>
    </ligand>
</feature>
<dbReference type="InterPro" id="IPR002036">
    <property type="entry name" value="YbeY"/>
</dbReference>
<dbReference type="RefSeq" id="WP_219002296.1">
    <property type="nucleotide sequence ID" value="NZ_CP079194.1"/>
</dbReference>
<feature type="binding site" evidence="1">
    <location>
        <position position="139"/>
    </location>
    <ligand>
        <name>Zn(2+)</name>
        <dbReference type="ChEBI" id="CHEBI:29105"/>
        <note>catalytic</note>
    </ligand>
</feature>
<dbReference type="NCBIfam" id="TIGR00043">
    <property type="entry name" value="rRNA maturation RNase YbeY"/>
    <property type="match status" value="1"/>
</dbReference>
<dbReference type="AlphaFoldDB" id="A0A8F6TVQ5"/>